<evidence type="ECO:0000313" key="9">
    <source>
        <dbReference type="EMBL" id="CAG9766497.1"/>
    </source>
</evidence>
<feature type="region of interest" description="Disordered" evidence="7">
    <location>
        <begin position="57"/>
        <end position="93"/>
    </location>
</feature>
<keyword evidence="2 5" id="KW-0238">DNA-binding</keyword>
<dbReference type="Pfam" id="PF00046">
    <property type="entry name" value="Homeodomain"/>
    <property type="match status" value="1"/>
</dbReference>
<dbReference type="GO" id="GO:0000981">
    <property type="term" value="F:DNA-binding transcription factor activity, RNA polymerase II-specific"/>
    <property type="evidence" value="ECO:0007669"/>
    <property type="project" value="TreeGrafter"/>
</dbReference>
<evidence type="ECO:0000256" key="1">
    <source>
        <dbReference type="ARBA" id="ARBA00004123"/>
    </source>
</evidence>
<dbReference type="PROSITE" id="PS50071">
    <property type="entry name" value="HOMEOBOX_2"/>
    <property type="match status" value="2"/>
</dbReference>
<reference evidence="9" key="1">
    <citation type="submission" date="2022-01" db="EMBL/GenBank/DDBJ databases">
        <authorList>
            <person name="King R."/>
        </authorList>
    </citation>
    <scope>NUCLEOTIDE SEQUENCE</scope>
</reference>
<sequence>MTDINVYKVKEDNVAEKIKMEQQRMHYWVDPSSSKTPPNFIKVEHKPFTTLNFTDLGSPFGGHNEEPPGTPTMSGEAHLGPPTPHDSSNSTPVSKSAFIELQQHGYGPLRTSYQHHFNSPAGNAHSGPPGSHDTGFPSPRGALGAYPFPPMHQNSYTGYHLGSYPTNCPPSPKDDEKCLSLERPSGGGKGKKMRKPRTIYSSLQLQQLNRRFQRTQYLALPERAELAASLGLTQTQAMNVEVIYRLSMRVLLGEPTHVNAVHFQDIILDISESYIYIEGKFKSKDPTKKCYLSNNALAFLFHEIRYEMGGEQVAVVPKPGITTTLKTMVSFGASQLKPLLTCGWGLTEDEQYIIDSTSTSHMFSGTPKVFNGFCRGLHEGDLQRQARAYINNCSYLVKIWFQNRRSKYKKMMKAAQVPGSTNNNGNSNSHSALLGGNGNIPSTSPGPQSQNMMQGRIKLEGGGGSSSGSPATGGYMQHPSPTPSSTPGSDISGQPAPSPVGGWDVKPQQPIHAHPPHPAPHPHPATHNYLPQYSWYPTDNPGLLT</sequence>
<evidence type="ECO:0000256" key="3">
    <source>
        <dbReference type="ARBA" id="ARBA00023155"/>
    </source>
</evidence>
<dbReference type="InterPro" id="IPR050460">
    <property type="entry name" value="Distal-less_Homeobox_TF"/>
</dbReference>
<dbReference type="PANTHER" id="PTHR24327:SF81">
    <property type="entry name" value="HOMEOTIC PROTEIN DISTAL-LESS-RELATED"/>
    <property type="match status" value="1"/>
</dbReference>
<dbReference type="EMBL" id="OU892279">
    <property type="protein sequence ID" value="CAG9766497.1"/>
    <property type="molecule type" value="Genomic_DNA"/>
</dbReference>
<dbReference type="AlphaFoldDB" id="A0A9N9QNG4"/>
<dbReference type="Gene3D" id="1.10.10.60">
    <property type="entry name" value="Homeodomain-like"/>
    <property type="match status" value="1"/>
</dbReference>
<feature type="compositionally biased region" description="Polar residues" evidence="7">
    <location>
        <begin position="440"/>
        <end position="453"/>
    </location>
</feature>
<evidence type="ECO:0000256" key="5">
    <source>
        <dbReference type="PROSITE-ProRule" id="PRU00108"/>
    </source>
</evidence>
<proteinExistence type="predicted"/>
<evidence type="ECO:0000256" key="6">
    <source>
        <dbReference type="RuleBase" id="RU000682"/>
    </source>
</evidence>
<dbReference type="GO" id="GO:0000978">
    <property type="term" value="F:RNA polymerase II cis-regulatory region sequence-specific DNA binding"/>
    <property type="evidence" value="ECO:0007669"/>
    <property type="project" value="TreeGrafter"/>
</dbReference>
<feature type="compositionally biased region" description="Polar residues" evidence="7">
    <location>
        <begin position="111"/>
        <end position="121"/>
    </location>
</feature>
<evidence type="ECO:0000313" key="10">
    <source>
        <dbReference type="Proteomes" id="UP001152799"/>
    </source>
</evidence>
<dbReference type="InterPro" id="IPR009057">
    <property type="entry name" value="Homeodomain-like_sf"/>
</dbReference>
<evidence type="ECO:0000256" key="4">
    <source>
        <dbReference type="ARBA" id="ARBA00023242"/>
    </source>
</evidence>
<feature type="domain" description="Homeobox" evidence="8">
    <location>
        <begin position="191"/>
        <end position="236"/>
    </location>
</feature>
<dbReference type="OrthoDB" id="6159439at2759"/>
<keyword evidence="4 5" id="KW-0539">Nucleus</keyword>
<name>A0A9N9QNG4_9CUCU</name>
<accession>A0A9N9QNG4</accession>
<comment type="subcellular location">
    <subcellularLocation>
        <location evidence="1 5 6">Nucleus</location>
    </subcellularLocation>
</comment>
<feature type="DNA-binding region" description="Homeobox" evidence="5">
    <location>
        <begin position="193"/>
        <end position="237"/>
    </location>
</feature>
<evidence type="ECO:0000256" key="7">
    <source>
        <dbReference type="SAM" id="MobiDB-lite"/>
    </source>
</evidence>
<gene>
    <name evidence="9" type="ORF">CEUTPL_LOCUS7079</name>
</gene>
<feature type="domain" description="Homeobox" evidence="8">
    <location>
        <begin position="397"/>
        <end position="411"/>
    </location>
</feature>
<feature type="region of interest" description="Disordered" evidence="7">
    <location>
        <begin position="412"/>
        <end position="529"/>
    </location>
</feature>
<evidence type="ECO:0000256" key="2">
    <source>
        <dbReference type="ARBA" id="ARBA00023125"/>
    </source>
</evidence>
<dbReference type="InterPro" id="IPR049512">
    <property type="entry name" value="DJR-like_dom"/>
</dbReference>
<dbReference type="InterPro" id="IPR001356">
    <property type="entry name" value="HD"/>
</dbReference>
<dbReference type="GO" id="GO:0005634">
    <property type="term" value="C:nucleus"/>
    <property type="evidence" value="ECO:0007669"/>
    <property type="project" value="UniProtKB-SubCell"/>
</dbReference>
<dbReference type="PANTHER" id="PTHR24327">
    <property type="entry name" value="HOMEOBOX PROTEIN"/>
    <property type="match status" value="1"/>
</dbReference>
<dbReference type="SMART" id="SM00389">
    <property type="entry name" value="HOX"/>
    <property type="match status" value="1"/>
</dbReference>
<keyword evidence="10" id="KW-1185">Reference proteome</keyword>
<dbReference type="Pfam" id="PF21738">
    <property type="entry name" value="DJR-like_dom"/>
    <property type="match status" value="1"/>
</dbReference>
<evidence type="ECO:0000259" key="8">
    <source>
        <dbReference type="PROSITE" id="PS50071"/>
    </source>
</evidence>
<feature type="compositionally biased region" description="Low complexity" evidence="7">
    <location>
        <begin position="419"/>
        <end position="434"/>
    </location>
</feature>
<dbReference type="Proteomes" id="UP001152799">
    <property type="component" value="Chromosome 3"/>
</dbReference>
<organism evidence="9 10">
    <name type="scientific">Ceutorhynchus assimilis</name>
    <name type="common">cabbage seed weevil</name>
    <dbReference type="NCBI Taxonomy" id="467358"/>
    <lineage>
        <taxon>Eukaryota</taxon>
        <taxon>Metazoa</taxon>
        <taxon>Ecdysozoa</taxon>
        <taxon>Arthropoda</taxon>
        <taxon>Hexapoda</taxon>
        <taxon>Insecta</taxon>
        <taxon>Pterygota</taxon>
        <taxon>Neoptera</taxon>
        <taxon>Endopterygota</taxon>
        <taxon>Coleoptera</taxon>
        <taxon>Polyphaga</taxon>
        <taxon>Cucujiformia</taxon>
        <taxon>Curculionidae</taxon>
        <taxon>Ceutorhynchinae</taxon>
        <taxon>Ceutorhynchus</taxon>
    </lineage>
</organism>
<protein>
    <recommendedName>
        <fullName evidence="8">Homeobox domain-containing protein</fullName>
    </recommendedName>
</protein>
<feature type="DNA-binding region" description="Homeobox" evidence="5">
    <location>
        <begin position="399"/>
        <end position="412"/>
    </location>
</feature>
<feature type="region of interest" description="Disordered" evidence="7">
    <location>
        <begin position="111"/>
        <end position="144"/>
    </location>
</feature>
<keyword evidence="3 5" id="KW-0371">Homeobox</keyword>
<dbReference type="SUPFAM" id="SSF46689">
    <property type="entry name" value="Homeodomain-like"/>
    <property type="match status" value="2"/>
</dbReference>
<dbReference type="CDD" id="cd00086">
    <property type="entry name" value="homeodomain"/>
    <property type="match status" value="2"/>
</dbReference>